<dbReference type="RefSeq" id="WP_204431693.1">
    <property type="nucleotide sequence ID" value="NZ_ARXL01000139.1"/>
</dbReference>
<accession>A0A9Q3YR93</accession>
<comment type="caution">
    <text evidence="1">The sequence shown here is derived from an EMBL/GenBank/DDBJ whole genome shotgun (WGS) entry which is preliminary data.</text>
</comment>
<gene>
    <name evidence="1" type="ORF">LL252_18740</name>
</gene>
<dbReference type="GO" id="GO:0005975">
    <property type="term" value="P:carbohydrate metabolic process"/>
    <property type="evidence" value="ECO:0007669"/>
    <property type="project" value="InterPro"/>
</dbReference>
<dbReference type="InterPro" id="IPR011330">
    <property type="entry name" value="Glyco_hydro/deAcase_b/a-brl"/>
</dbReference>
<dbReference type="AlphaFoldDB" id="A0A9Q3YR93"/>
<evidence type="ECO:0000313" key="2">
    <source>
        <dbReference type="Proteomes" id="UP001108027"/>
    </source>
</evidence>
<name>A0A9Q3YR93_9GAMM</name>
<dbReference type="EMBL" id="JAJGNA010000048">
    <property type="protein sequence ID" value="MCC4310605.1"/>
    <property type="molecule type" value="Genomic_DNA"/>
</dbReference>
<dbReference type="Proteomes" id="UP001108027">
    <property type="component" value="Unassembled WGS sequence"/>
</dbReference>
<dbReference type="Gene3D" id="3.20.20.370">
    <property type="entry name" value="Glycoside hydrolase/deacetylase"/>
    <property type="match status" value="1"/>
</dbReference>
<protein>
    <submittedName>
        <fullName evidence="1">Polysaccharide deacetylase family protein</fullName>
    </submittedName>
</protein>
<proteinExistence type="predicted"/>
<organism evidence="1 2">
    <name type="scientific">Alloalcanivorax marinus</name>
    <dbReference type="NCBI Taxonomy" id="1177169"/>
    <lineage>
        <taxon>Bacteria</taxon>
        <taxon>Pseudomonadati</taxon>
        <taxon>Pseudomonadota</taxon>
        <taxon>Gammaproteobacteria</taxon>
        <taxon>Oceanospirillales</taxon>
        <taxon>Alcanivoracaceae</taxon>
        <taxon>Alloalcanivorax</taxon>
    </lineage>
</organism>
<keyword evidence="2" id="KW-1185">Reference proteome</keyword>
<dbReference type="InterPro" id="IPR018763">
    <property type="entry name" value="DUF2334"/>
</dbReference>
<evidence type="ECO:0000313" key="1">
    <source>
        <dbReference type="EMBL" id="MCC4310605.1"/>
    </source>
</evidence>
<sequence length="265" mass="31156">MNPIPDDPRAPAFMLSLHDVAPHSWPLYRAFLTELEQEEEGGELRCTLLTVPDFHHYDVADRHPAFCRALRARQDAGDELVLHGYYHEDDGPAPQTPRGLLRRRVLTHEGEFSALNRGEAARRIRDGLAMFYGQGWRADGFVPPGWVTNSDGRNAIREAGFAYRTDSGAIYRLPDERRWPLPTLVMSSRSAWRRRLFILLNRWRMLYYRNAPILRLALHPVDLRHEESRQFWLDTVRTLRQERRSVTKRRWLLEQSRLEQPRAVR</sequence>
<dbReference type="CDD" id="cd11374">
    <property type="entry name" value="CE4_u10"/>
    <property type="match status" value="1"/>
</dbReference>
<dbReference type="Pfam" id="PF10096">
    <property type="entry name" value="DUF2334"/>
    <property type="match status" value="1"/>
</dbReference>
<reference evidence="1" key="1">
    <citation type="submission" date="2021-10" db="EMBL/GenBank/DDBJ databases">
        <title>The diversity and Nitrogen Metabolism of Culturable Nitrate-Utilizing Bacteria Within the Oxygen Minimum Zone of the Changjiang (Yangtze River)Estuary.</title>
        <authorList>
            <person name="Zhang D."/>
            <person name="Zheng J."/>
            <person name="Liu S."/>
            <person name="He W."/>
        </authorList>
    </citation>
    <scope>NUCLEOTIDE SEQUENCE</scope>
    <source>
        <strain evidence="1">FXH-223</strain>
    </source>
</reference>
<dbReference type="SUPFAM" id="SSF88713">
    <property type="entry name" value="Glycoside hydrolase/deacetylase"/>
    <property type="match status" value="1"/>
</dbReference>